<evidence type="ECO:0000313" key="3">
    <source>
        <dbReference type="Proteomes" id="UP000663760"/>
    </source>
</evidence>
<evidence type="ECO:0000313" key="1">
    <source>
        <dbReference type="EMBL" id="CAA2614227.1"/>
    </source>
</evidence>
<dbReference type="AlphaFoldDB" id="A0A7I8IAW7"/>
<sequence>MNGLLNPLWRLSPLVERKNDNFAAL</sequence>
<reference evidence="1" key="1">
    <citation type="submission" date="2019-12" db="EMBL/GenBank/DDBJ databases">
        <authorList>
            <person name="Scholz U."/>
            <person name="Mascher M."/>
            <person name="Fiebig A."/>
        </authorList>
    </citation>
    <scope>NUCLEOTIDE SEQUENCE</scope>
</reference>
<accession>A0A7I8IAW7</accession>
<proteinExistence type="predicted"/>
<dbReference type="EMBL" id="LR743588">
    <property type="protein sequence ID" value="CAA2614227.1"/>
    <property type="molecule type" value="Genomic_DNA"/>
</dbReference>
<gene>
    <name evidence="1" type="ORF">SI7747_01000621</name>
    <name evidence="2" type="ORF">SI8410_02003369</name>
</gene>
<dbReference type="Proteomes" id="UP000663760">
    <property type="component" value="Chromosome 2"/>
</dbReference>
<organism evidence="1">
    <name type="scientific">Spirodela intermedia</name>
    <name type="common">Intermediate duckweed</name>
    <dbReference type="NCBI Taxonomy" id="51605"/>
    <lineage>
        <taxon>Eukaryota</taxon>
        <taxon>Viridiplantae</taxon>
        <taxon>Streptophyta</taxon>
        <taxon>Embryophyta</taxon>
        <taxon>Tracheophyta</taxon>
        <taxon>Spermatophyta</taxon>
        <taxon>Magnoliopsida</taxon>
        <taxon>Liliopsida</taxon>
        <taxon>Araceae</taxon>
        <taxon>Lemnoideae</taxon>
        <taxon>Spirodela</taxon>
    </lineage>
</organism>
<dbReference type="EMBL" id="LR746265">
    <property type="protein sequence ID" value="CAA7392212.1"/>
    <property type="molecule type" value="Genomic_DNA"/>
</dbReference>
<name>A0A7I8IAW7_SPIIN</name>
<protein>
    <submittedName>
        <fullName evidence="1">Uncharacterized protein</fullName>
    </submittedName>
</protein>
<keyword evidence="3" id="KW-1185">Reference proteome</keyword>
<evidence type="ECO:0000313" key="2">
    <source>
        <dbReference type="EMBL" id="CAA7392212.1"/>
    </source>
</evidence>